<reference evidence="1" key="1">
    <citation type="journal article" date="2015" name="Nature">
        <title>Complex archaea that bridge the gap between prokaryotes and eukaryotes.</title>
        <authorList>
            <person name="Spang A."/>
            <person name="Saw J.H."/>
            <person name="Jorgensen S.L."/>
            <person name="Zaremba-Niedzwiedzka K."/>
            <person name="Martijn J."/>
            <person name="Lind A.E."/>
            <person name="van Eijk R."/>
            <person name="Schleper C."/>
            <person name="Guy L."/>
            <person name="Ettema T.J."/>
        </authorList>
    </citation>
    <scope>NUCLEOTIDE SEQUENCE</scope>
</reference>
<proteinExistence type="predicted"/>
<dbReference type="EMBL" id="LAZR01034942">
    <property type="protein sequence ID" value="KKL28874.1"/>
    <property type="molecule type" value="Genomic_DNA"/>
</dbReference>
<comment type="caution">
    <text evidence="1">The sequence shown here is derived from an EMBL/GenBank/DDBJ whole genome shotgun (WGS) entry which is preliminary data.</text>
</comment>
<name>A0A0F9C3S7_9ZZZZ</name>
<accession>A0A0F9C3S7</accession>
<organism evidence="1">
    <name type="scientific">marine sediment metagenome</name>
    <dbReference type="NCBI Taxonomy" id="412755"/>
    <lineage>
        <taxon>unclassified sequences</taxon>
        <taxon>metagenomes</taxon>
        <taxon>ecological metagenomes</taxon>
    </lineage>
</organism>
<protein>
    <submittedName>
        <fullName evidence="1">Uncharacterized protein</fullName>
    </submittedName>
</protein>
<dbReference type="AlphaFoldDB" id="A0A0F9C3S7"/>
<evidence type="ECO:0000313" key="1">
    <source>
        <dbReference type="EMBL" id="KKL28874.1"/>
    </source>
</evidence>
<gene>
    <name evidence="1" type="ORF">LCGC14_2370750</name>
</gene>
<sequence>MAECRFCQTEVKWIKLRPMMKPHPVDPTPTKVIVLGDVSSGGNPVGKTVDGYVSHFATCPQADEWRTR</sequence>